<organism evidence="2">
    <name type="scientific">marine metagenome</name>
    <dbReference type="NCBI Taxonomy" id="408172"/>
    <lineage>
        <taxon>unclassified sequences</taxon>
        <taxon>metagenomes</taxon>
        <taxon>ecological metagenomes</taxon>
    </lineage>
</organism>
<dbReference type="AlphaFoldDB" id="A0A381UM32"/>
<dbReference type="GO" id="GO:0004527">
    <property type="term" value="F:exonuclease activity"/>
    <property type="evidence" value="ECO:0007669"/>
    <property type="project" value="UniProtKB-KW"/>
</dbReference>
<dbReference type="InterPro" id="IPR038763">
    <property type="entry name" value="DHH_sf"/>
</dbReference>
<evidence type="ECO:0000313" key="2">
    <source>
        <dbReference type="EMBL" id="SVA29044.1"/>
    </source>
</evidence>
<dbReference type="SUPFAM" id="SSF64182">
    <property type="entry name" value="DHH phosphoesterases"/>
    <property type="match status" value="1"/>
</dbReference>
<dbReference type="PANTHER" id="PTHR30255">
    <property type="entry name" value="SINGLE-STRANDED-DNA-SPECIFIC EXONUCLEASE RECJ"/>
    <property type="match status" value="1"/>
</dbReference>
<dbReference type="PANTHER" id="PTHR30255:SF2">
    <property type="entry name" value="SINGLE-STRANDED-DNA-SPECIFIC EXONUCLEASE RECJ"/>
    <property type="match status" value="1"/>
</dbReference>
<dbReference type="Pfam" id="PF01368">
    <property type="entry name" value="DHH"/>
    <property type="match status" value="1"/>
</dbReference>
<evidence type="ECO:0000259" key="1">
    <source>
        <dbReference type="Pfam" id="PF01368"/>
    </source>
</evidence>
<feature type="domain" description="DDH" evidence="1">
    <location>
        <begin position="78"/>
        <end position="227"/>
    </location>
</feature>
<reference evidence="2" key="1">
    <citation type="submission" date="2018-05" db="EMBL/GenBank/DDBJ databases">
        <authorList>
            <person name="Lanie J.A."/>
            <person name="Ng W.-L."/>
            <person name="Kazmierczak K.M."/>
            <person name="Andrzejewski T.M."/>
            <person name="Davidsen T.M."/>
            <person name="Wayne K.J."/>
            <person name="Tettelin H."/>
            <person name="Glass J.I."/>
            <person name="Rusch D."/>
            <person name="Podicherti R."/>
            <person name="Tsui H.-C.T."/>
            <person name="Winkler M.E."/>
        </authorList>
    </citation>
    <scope>NUCLEOTIDE SEQUENCE</scope>
</reference>
<dbReference type="EMBL" id="UINC01006687">
    <property type="protein sequence ID" value="SVA29044.1"/>
    <property type="molecule type" value="Genomic_DNA"/>
</dbReference>
<sequence length="289" mass="31467">MRWNFPTLNSAQVQLVIDQYQVPNIIAEIMVSRDLVNPEVTQSFFSPDISQLHDPFLMKGMGRAANRIIKNIQSGIPIFVFGDYDVDGTTGASLLYAGLSNLGGEVIPYIPNREKEGYGLSELGIDKAGKMGANLLITCDCGINAINRTNYANQIGIDVIITDHHIPGEVLPNAFAILNPKQLDCDYPFKGLCGGGVALKLLTALIEKMGASQELILDLMDLAALGTSADLVPLKDENRIIVHYGLKALRMTHRCGLRELLKVAKVDIDRDLSVSQVIFHVAPRINAAG</sequence>
<proteinExistence type="predicted"/>
<protein>
    <recommendedName>
        <fullName evidence="1">DDH domain-containing protein</fullName>
    </recommendedName>
</protein>
<feature type="non-terminal residue" evidence="2">
    <location>
        <position position="289"/>
    </location>
</feature>
<dbReference type="InterPro" id="IPR001667">
    <property type="entry name" value="DDH_dom"/>
</dbReference>
<gene>
    <name evidence="2" type="ORF">METZ01_LOCUS81898</name>
</gene>
<dbReference type="Gene3D" id="3.90.1640.30">
    <property type="match status" value="1"/>
</dbReference>
<name>A0A381UM32_9ZZZZ</name>
<dbReference type="InterPro" id="IPR051673">
    <property type="entry name" value="SSDNA_exonuclease_RecJ"/>
</dbReference>
<accession>A0A381UM32</accession>